<gene>
    <name evidence="1" type="ORF">CJ030_MR1G003747</name>
</gene>
<keyword evidence="2" id="KW-1185">Reference proteome</keyword>
<reference evidence="1 2" key="1">
    <citation type="journal article" date="2019" name="Plant Biotechnol. J.">
        <title>The red bayberry genome and genetic basis of sex determination.</title>
        <authorList>
            <person name="Jia H.M."/>
            <person name="Jia H.J."/>
            <person name="Cai Q.L."/>
            <person name="Wang Y."/>
            <person name="Zhao H.B."/>
            <person name="Yang W.F."/>
            <person name="Wang G.Y."/>
            <person name="Li Y.H."/>
            <person name="Zhan D.L."/>
            <person name="Shen Y.T."/>
            <person name="Niu Q.F."/>
            <person name="Chang L."/>
            <person name="Qiu J."/>
            <person name="Zhao L."/>
            <person name="Xie H.B."/>
            <person name="Fu W.Y."/>
            <person name="Jin J."/>
            <person name="Li X.W."/>
            <person name="Jiao Y."/>
            <person name="Zhou C.C."/>
            <person name="Tu T."/>
            <person name="Chai C.Y."/>
            <person name="Gao J.L."/>
            <person name="Fan L.J."/>
            <person name="van de Weg E."/>
            <person name="Wang J.Y."/>
            <person name="Gao Z.S."/>
        </authorList>
    </citation>
    <scope>NUCLEOTIDE SEQUENCE [LARGE SCALE GENOMIC DNA]</scope>
    <source>
        <tissue evidence="1">Leaves</tissue>
    </source>
</reference>
<comment type="caution">
    <text evidence="1">The sequence shown here is derived from an EMBL/GenBank/DDBJ whole genome shotgun (WGS) entry which is preliminary data.</text>
</comment>
<proteinExistence type="predicted"/>
<protein>
    <submittedName>
        <fullName evidence="1">Uncharacterized protein</fullName>
    </submittedName>
</protein>
<evidence type="ECO:0000313" key="2">
    <source>
        <dbReference type="Proteomes" id="UP000516437"/>
    </source>
</evidence>
<organism evidence="1 2">
    <name type="scientific">Morella rubra</name>
    <name type="common">Chinese bayberry</name>
    <dbReference type="NCBI Taxonomy" id="262757"/>
    <lineage>
        <taxon>Eukaryota</taxon>
        <taxon>Viridiplantae</taxon>
        <taxon>Streptophyta</taxon>
        <taxon>Embryophyta</taxon>
        <taxon>Tracheophyta</taxon>
        <taxon>Spermatophyta</taxon>
        <taxon>Magnoliopsida</taxon>
        <taxon>eudicotyledons</taxon>
        <taxon>Gunneridae</taxon>
        <taxon>Pentapetalae</taxon>
        <taxon>rosids</taxon>
        <taxon>fabids</taxon>
        <taxon>Fagales</taxon>
        <taxon>Myricaceae</taxon>
        <taxon>Morella</taxon>
    </lineage>
</organism>
<dbReference type="AlphaFoldDB" id="A0A6A1WNZ5"/>
<evidence type="ECO:0000313" key="1">
    <source>
        <dbReference type="EMBL" id="KAB1226276.1"/>
    </source>
</evidence>
<sequence>MEQMSKVYLGEFTKAIKHGFIILELTLRVYVTRDLDILIEGQGHRWITPHSDNYVNISDLDDTDDED</sequence>
<dbReference type="EMBL" id="RXIC02000019">
    <property type="protein sequence ID" value="KAB1226276.1"/>
    <property type="molecule type" value="Genomic_DNA"/>
</dbReference>
<dbReference type="Proteomes" id="UP000516437">
    <property type="component" value="Chromosome 1"/>
</dbReference>
<name>A0A6A1WNZ5_9ROSI</name>
<accession>A0A6A1WNZ5</accession>